<protein>
    <submittedName>
        <fullName evidence="1">Uncharacterized protein</fullName>
    </submittedName>
</protein>
<comment type="caution">
    <text evidence="1">The sequence shown here is derived from an EMBL/GenBank/DDBJ whole genome shotgun (WGS) entry which is preliminary data.</text>
</comment>
<dbReference type="EMBL" id="LDZY01000006">
    <property type="protein sequence ID" value="KLU65906.1"/>
    <property type="molecule type" value="Genomic_DNA"/>
</dbReference>
<organism evidence="1 2">
    <name type="scientific">Desulfosporosinus acididurans</name>
    <dbReference type="NCBI Taxonomy" id="476652"/>
    <lineage>
        <taxon>Bacteria</taxon>
        <taxon>Bacillati</taxon>
        <taxon>Bacillota</taxon>
        <taxon>Clostridia</taxon>
        <taxon>Eubacteriales</taxon>
        <taxon>Desulfitobacteriaceae</taxon>
        <taxon>Desulfosporosinus</taxon>
    </lineage>
</organism>
<evidence type="ECO:0000313" key="1">
    <source>
        <dbReference type="EMBL" id="KLU65906.1"/>
    </source>
</evidence>
<sequence>MNFEGFCLQCLCASCADRGTCEILHPSTEDFCMYYCQGGEFSVISCVHYKEKTASPPPEES</sequence>
<name>A0A0J1IMJ1_9FIRM</name>
<dbReference type="Proteomes" id="UP000036356">
    <property type="component" value="Unassembled WGS sequence"/>
</dbReference>
<dbReference type="STRING" id="476652.DEAC_c19450"/>
<dbReference type="AlphaFoldDB" id="A0A0J1IMJ1"/>
<gene>
    <name evidence="1" type="ORF">DEAC_c19450</name>
</gene>
<dbReference type="PATRIC" id="fig|476652.3.peg.2012"/>
<proteinExistence type="predicted"/>
<evidence type="ECO:0000313" key="2">
    <source>
        <dbReference type="Proteomes" id="UP000036356"/>
    </source>
</evidence>
<accession>A0A0J1IMJ1</accession>
<keyword evidence="2" id="KW-1185">Reference proteome</keyword>
<reference evidence="1 2" key="1">
    <citation type="submission" date="2015-06" db="EMBL/GenBank/DDBJ databases">
        <title>Draft genome of the moderately acidophilic sulfate reducer Candidatus Desulfosporosinus acididurans strain M1.</title>
        <authorList>
            <person name="Poehlein A."/>
            <person name="Petzsch P."/>
            <person name="Johnson B.D."/>
            <person name="Schloemann M."/>
            <person name="Daniel R."/>
            <person name="Muehling M."/>
        </authorList>
    </citation>
    <scope>NUCLEOTIDE SEQUENCE [LARGE SCALE GENOMIC DNA]</scope>
    <source>
        <strain evidence="1 2">M1</strain>
    </source>
</reference>